<feature type="domain" description="Macro" evidence="8">
    <location>
        <begin position="398"/>
        <end position="586"/>
    </location>
</feature>
<dbReference type="AlphaFoldDB" id="A0A8W8L0H5"/>
<dbReference type="Gene3D" id="3.40.220.10">
    <property type="entry name" value="Leucine Aminopeptidase, subunit E, domain 1"/>
    <property type="match status" value="3"/>
</dbReference>
<dbReference type="PANTHER" id="PTHR14453:SF102">
    <property type="entry name" value="PROTEIN MONO-ADP-RIBOSYLTRANSFERASE PARP14-LIKE"/>
    <property type="match status" value="1"/>
</dbReference>
<dbReference type="InterPro" id="IPR002589">
    <property type="entry name" value="Macro_dom"/>
</dbReference>
<dbReference type="GO" id="GO:0003714">
    <property type="term" value="F:transcription corepressor activity"/>
    <property type="evidence" value="ECO:0007669"/>
    <property type="project" value="TreeGrafter"/>
</dbReference>
<proteinExistence type="predicted"/>
<evidence type="ECO:0000313" key="10">
    <source>
        <dbReference type="Proteomes" id="UP000005408"/>
    </source>
</evidence>
<dbReference type="EnsemblMetazoa" id="G25768.3">
    <property type="protein sequence ID" value="G25768.3:cds"/>
    <property type="gene ID" value="G25768"/>
</dbReference>
<dbReference type="PROSITE" id="PS51154">
    <property type="entry name" value="MACRO"/>
    <property type="match status" value="3"/>
</dbReference>
<evidence type="ECO:0000256" key="1">
    <source>
        <dbReference type="ARBA" id="ARBA00004123"/>
    </source>
</evidence>
<keyword evidence="3 6" id="KW-0808">Transferase</keyword>
<feature type="domain" description="PARP catalytic" evidence="7">
    <location>
        <begin position="640"/>
        <end position="876"/>
    </location>
</feature>
<feature type="domain" description="Macro" evidence="8">
    <location>
        <begin position="191"/>
        <end position="377"/>
    </location>
</feature>
<dbReference type="GO" id="GO:0003950">
    <property type="term" value="F:NAD+ poly-ADP-ribosyltransferase activity"/>
    <property type="evidence" value="ECO:0007669"/>
    <property type="project" value="UniProtKB-UniRule"/>
</dbReference>
<dbReference type="InterPro" id="IPR012317">
    <property type="entry name" value="Poly(ADP-ribose)pol_cat_dom"/>
</dbReference>
<keyword evidence="4 6" id="KW-0520">NAD</keyword>
<dbReference type="GO" id="GO:1990404">
    <property type="term" value="F:NAD+-protein mono-ADP-ribosyltransferase activity"/>
    <property type="evidence" value="ECO:0007669"/>
    <property type="project" value="TreeGrafter"/>
</dbReference>
<organism evidence="9 10">
    <name type="scientific">Magallana gigas</name>
    <name type="common">Pacific oyster</name>
    <name type="synonym">Crassostrea gigas</name>
    <dbReference type="NCBI Taxonomy" id="29159"/>
    <lineage>
        <taxon>Eukaryota</taxon>
        <taxon>Metazoa</taxon>
        <taxon>Spiralia</taxon>
        <taxon>Lophotrochozoa</taxon>
        <taxon>Mollusca</taxon>
        <taxon>Bivalvia</taxon>
        <taxon>Autobranchia</taxon>
        <taxon>Pteriomorphia</taxon>
        <taxon>Ostreida</taxon>
        <taxon>Ostreoidea</taxon>
        <taxon>Ostreidae</taxon>
        <taxon>Magallana</taxon>
    </lineage>
</organism>
<dbReference type="Gene3D" id="3.90.228.10">
    <property type="match status" value="1"/>
</dbReference>
<name>A0A8W8L0H5_MAGGI</name>
<dbReference type="Pfam" id="PF01661">
    <property type="entry name" value="Macro"/>
    <property type="match status" value="3"/>
</dbReference>
<dbReference type="InterPro" id="IPR052056">
    <property type="entry name" value="Mono-ARTD/PARP"/>
</dbReference>
<evidence type="ECO:0000256" key="2">
    <source>
        <dbReference type="ARBA" id="ARBA00022676"/>
    </source>
</evidence>
<comment type="subcellular location">
    <subcellularLocation>
        <location evidence="1">Nucleus</location>
    </subcellularLocation>
</comment>
<dbReference type="OrthoDB" id="10052316at2759"/>
<dbReference type="GO" id="GO:0005634">
    <property type="term" value="C:nucleus"/>
    <property type="evidence" value="ECO:0007669"/>
    <property type="project" value="UniProtKB-SubCell"/>
</dbReference>
<evidence type="ECO:0000256" key="6">
    <source>
        <dbReference type="RuleBase" id="RU362114"/>
    </source>
</evidence>
<dbReference type="SUPFAM" id="SSF52949">
    <property type="entry name" value="Macro domain-like"/>
    <property type="match status" value="3"/>
</dbReference>
<dbReference type="GO" id="GO:0010629">
    <property type="term" value="P:negative regulation of gene expression"/>
    <property type="evidence" value="ECO:0007669"/>
    <property type="project" value="TreeGrafter"/>
</dbReference>
<dbReference type="GO" id="GO:0044389">
    <property type="term" value="F:ubiquitin-like protein ligase binding"/>
    <property type="evidence" value="ECO:0007669"/>
    <property type="project" value="TreeGrafter"/>
</dbReference>
<evidence type="ECO:0000259" key="7">
    <source>
        <dbReference type="PROSITE" id="PS51059"/>
    </source>
</evidence>
<keyword evidence="10" id="KW-1185">Reference proteome</keyword>
<dbReference type="SMART" id="SM00506">
    <property type="entry name" value="A1pp"/>
    <property type="match status" value="3"/>
</dbReference>
<protein>
    <recommendedName>
        <fullName evidence="6">Poly [ADP-ribose] polymerase</fullName>
        <shortName evidence="6">PARP</shortName>
        <ecNumber evidence="6">2.4.2.-</ecNumber>
    </recommendedName>
</protein>
<dbReference type="GO" id="GO:0060335">
    <property type="term" value="P:positive regulation of type II interferon-mediated signaling pathway"/>
    <property type="evidence" value="ECO:0007669"/>
    <property type="project" value="TreeGrafter"/>
</dbReference>
<evidence type="ECO:0000259" key="8">
    <source>
        <dbReference type="PROSITE" id="PS51154"/>
    </source>
</evidence>
<accession>A0A8W8L0H5</accession>
<keyword evidence="5" id="KW-0539">Nucleus</keyword>
<dbReference type="GO" id="GO:0005737">
    <property type="term" value="C:cytoplasm"/>
    <property type="evidence" value="ECO:0007669"/>
    <property type="project" value="TreeGrafter"/>
</dbReference>
<dbReference type="SUPFAM" id="SSF56399">
    <property type="entry name" value="ADP-ribosylation"/>
    <property type="match status" value="1"/>
</dbReference>
<feature type="domain" description="Macro" evidence="8">
    <location>
        <begin position="4"/>
        <end position="183"/>
    </location>
</feature>
<dbReference type="PANTHER" id="PTHR14453">
    <property type="entry name" value="PARP/ZINC FINGER CCCH TYPE DOMAIN CONTAINING PROTEIN"/>
    <property type="match status" value="1"/>
</dbReference>
<dbReference type="OMA" id="WITGAEN"/>
<dbReference type="PROSITE" id="PS51059">
    <property type="entry name" value="PARP_CATALYTIC"/>
    <property type="match status" value="1"/>
</dbReference>
<dbReference type="Proteomes" id="UP000005408">
    <property type="component" value="Unassembled WGS sequence"/>
</dbReference>
<sequence length="876" mass="96735">MSGSSGQKHVLVGTLKVRVIQGSIADQQVDVIVNSSNCSLNLSQGRASNALLDAAGNGIQTECRTNYPNGIQDGEIAITSGGQLSCEAIYHGALSKYTCDEDEEVLKNLINASLDQAETDEYQTIAFPALGTGMLGYPTDRVVEIFFSCLEHASTRAQSLEDVFLVIFPKDRDTFKKFLTVAKAKTANSKKRKYGGTRIGNVNVKVVVGEMNKVKVDVIVCSGPTDLQLSNKGLSQSLSDVAGPEMQDKLDQRYPDGIEYGEFVISKGYNLPCRYVYHGALPKWSTTDPDPSFTMEELIDNCLETADRHNTKTIAFPTLGVGSLLYPVEESAQLMGECIRYFCTNHSGVNIKTIIIVVYRGSSNYADVFEEFKKELSGGQLAASGSHELQALPVTVVSRQSHSEQIGNLTVSLHAGNITEHQVDVIVNSVGSDFSMSSGTAAAIQAAAGPGLLGELEQNYPRGIKEGQIAVAKGFNLRCKEVFNGTLSPWYSKRSSNVKLPEEILEEFVNACLEQANKRNHNSIAFPALGTGYHKFPADVAAGSIVAAINRFSGQQKQQNIKDIRVVLYGGSNDLSTLEKEFKDTISQSSSGRNAINSPVPVSPAVRSVPRRGTLAYLQHKCTESQRTPSYWTKITPKKSLKDWNLQEKSGKYYVLNPDKQTYNCIENAFQSTIGHTNAQVVSIQRIENASLFMKYGDECQRLFRKVTVEGTFKPPDRIPQSYGPVKVMSFLNQQFKDHTHSEINEYYFFHATKPDLVDVICGQGLDSRLANERGRLGTGVYGAEEANKSHQYAGCDQQNRYPMFLVRMGLGDIFLTQKEVRFKRPPCKVCTTNVCLNHQELHDSVMANGGAFSHREFVVYDRNQSYPEYLIWYTV</sequence>
<reference evidence="9" key="1">
    <citation type="submission" date="2022-08" db="UniProtKB">
        <authorList>
            <consortium name="EnsemblMetazoa"/>
        </authorList>
    </citation>
    <scope>IDENTIFICATION</scope>
    <source>
        <strain evidence="9">05x7-T-G4-1.051#20</strain>
    </source>
</reference>
<dbReference type="GO" id="GO:0070212">
    <property type="term" value="P:protein poly-ADP-ribosylation"/>
    <property type="evidence" value="ECO:0007669"/>
    <property type="project" value="TreeGrafter"/>
</dbReference>
<evidence type="ECO:0000256" key="5">
    <source>
        <dbReference type="ARBA" id="ARBA00023242"/>
    </source>
</evidence>
<dbReference type="EC" id="2.4.2.-" evidence="6"/>
<keyword evidence="2 6" id="KW-0328">Glycosyltransferase</keyword>
<dbReference type="Pfam" id="PF00644">
    <property type="entry name" value="PARP"/>
    <property type="match status" value="1"/>
</dbReference>
<evidence type="ECO:0000256" key="3">
    <source>
        <dbReference type="ARBA" id="ARBA00022679"/>
    </source>
</evidence>
<dbReference type="InterPro" id="IPR043472">
    <property type="entry name" value="Macro_dom-like"/>
</dbReference>
<evidence type="ECO:0000256" key="4">
    <source>
        <dbReference type="ARBA" id="ARBA00023027"/>
    </source>
</evidence>
<evidence type="ECO:0000313" key="9">
    <source>
        <dbReference type="EnsemblMetazoa" id="G25768.3:cds"/>
    </source>
</evidence>